<dbReference type="GO" id="GO:0042276">
    <property type="term" value="P:error-prone translesion synthesis"/>
    <property type="evidence" value="ECO:0007669"/>
    <property type="project" value="TreeGrafter"/>
</dbReference>
<evidence type="ECO:0000256" key="12">
    <source>
        <dbReference type="ARBA" id="ARBA00022842"/>
    </source>
</evidence>
<dbReference type="EC" id="2.7.7.7" evidence="4"/>
<dbReference type="InterPro" id="IPR001126">
    <property type="entry name" value="UmuC"/>
</dbReference>
<evidence type="ECO:0000313" key="19">
    <source>
        <dbReference type="EMBL" id="SVA57834.1"/>
    </source>
</evidence>
<evidence type="ECO:0000256" key="5">
    <source>
        <dbReference type="ARBA" id="ARBA00022457"/>
    </source>
</evidence>
<dbReference type="EMBL" id="UINC01013375">
    <property type="protein sequence ID" value="SVA57834.1"/>
    <property type="molecule type" value="Genomic_DNA"/>
</dbReference>
<keyword evidence="9" id="KW-0235">DNA replication</keyword>
<dbReference type="Pfam" id="PF00817">
    <property type="entry name" value="IMS"/>
    <property type="match status" value="1"/>
</dbReference>
<sequence length="407" mass="45016">MDAFFASVELLRHPELVGKPVVVGGSGNRGVVAAASYEARSYGIYSAMPSRRAKRLCRDLVFISGDYEFYVKASERIMNILKRFTPLVEPLSLDEAFLDIGGVRRVHGEPKSIAYKIRDAIYEEEGLRCSVGVSVNKFLAKLSSENAKPKVGQRGPVYGESVFLLDENEIEIFLDPLPVDAIWGVGPKTHKKLNALGIETVGELSRVSEGSLVSSLGKAAGQQLWRLARGIDNRNVVVEQEAKSIGHEETFSKDLTNREDVERELVRLVDSVSWRLRKSEKKCRTVSLKVRYSDFTTFSRSYTFPDPTSLSSTVLVEAKKLLGEVDLRPGVRLLGISVTNFDKSFGGQLKFSENPHSNRKNSEDAVDLIRDRFGAASIGPASILGSSGMRVKRKGEQQWGPDENSSN</sequence>
<dbReference type="InterPro" id="IPR036775">
    <property type="entry name" value="DNA_pol_Y-fam_lit_finger_sf"/>
</dbReference>
<evidence type="ECO:0000256" key="15">
    <source>
        <dbReference type="ARBA" id="ARBA00023204"/>
    </source>
</evidence>
<comment type="similarity">
    <text evidence="3">Belongs to the DNA polymerase type-Y family.</text>
</comment>
<dbReference type="HAMAP" id="MF_01113">
    <property type="entry name" value="DNApol_IV"/>
    <property type="match status" value="1"/>
</dbReference>
<evidence type="ECO:0000256" key="9">
    <source>
        <dbReference type="ARBA" id="ARBA00022705"/>
    </source>
</evidence>
<evidence type="ECO:0000256" key="6">
    <source>
        <dbReference type="ARBA" id="ARBA00022490"/>
    </source>
</evidence>
<dbReference type="GO" id="GO:0006281">
    <property type="term" value="P:DNA repair"/>
    <property type="evidence" value="ECO:0007669"/>
    <property type="project" value="UniProtKB-KW"/>
</dbReference>
<evidence type="ECO:0000256" key="4">
    <source>
        <dbReference type="ARBA" id="ARBA00012417"/>
    </source>
</evidence>
<evidence type="ECO:0000256" key="13">
    <source>
        <dbReference type="ARBA" id="ARBA00022932"/>
    </source>
</evidence>
<evidence type="ECO:0000256" key="1">
    <source>
        <dbReference type="ARBA" id="ARBA00001946"/>
    </source>
</evidence>
<evidence type="ECO:0000256" key="2">
    <source>
        <dbReference type="ARBA" id="ARBA00004496"/>
    </source>
</evidence>
<evidence type="ECO:0000256" key="3">
    <source>
        <dbReference type="ARBA" id="ARBA00010945"/>
    </source>
</evidence>
<dbReference type="Gene3D" id="3.30.1490.100">
    <property type="entry name" value="DNA polymerase, Y-family, little finger domain"/>
    <property type="match status" value="1"/>
</dbReference>
<dbReference type="Gene3D" id="3.30.70.270">
    <property type="match status" value="1"/>
</dbReference>
<dbReference type="GO" id="GO:0005829">
    <property type="term" value="C:cytosol"/>
    <property type="evidence" value="ECO:0007669"/>
    <property type="project" value="TreeGrafter"/>
</dbReference>
<keyword evidence="10" id="KW-0479">Metal-binding</keyword>
<dbReference type="PANTHER" id="PTHR11076">
    <property type="entry name" value="DNA REPAIR POLYMERASE UMUC / TRANSFERASE FAMILY MEMBER"/>
    <property type="match status" value="1"/>
</dbReference>
<evidence type="ECO:0000256" key="14">
    <source>
        <dbReference type="ARBA" id="ARBA00023125"/>
    </source>
</evidence>
<dbReference type="GO" id="GO:0003887">
    <property type="term" value="F:DNA-directed DNA polymerase activity"/>
    <property type="evidence" value="ECO:0007669"/>
    <property type="project" value="UniProtKB-KW"/>
</dbReference>
<dbReference type="Pfam" id="PF21999">
    <property type="entry name" value="IMS_HHH_1"/>
    <property type="match status" value="1"/>
</dbReference>
<evidence type="ECO:0000259" key="18">
    <source>
        <dbReference type="PROSITE" id="PS50173"/>
    </source>
</evidence>
<keyword evidence="14" id="KW-0238">DNA-binding</keyword>
<dbReference type="Pfam" id="PF11799">
    <property type="entry name" value="IMS_C"/>
    <property type="match status" value="1"/>
</dbReference>
<keyword evidence="15" id="KW-0234">DNA repair</keyword>
<evidence type="ECO:0000256" key="8">
    <source>
        <dbReference type="ARBA" id="ARBA00022695"/>
    </source>
</evidence>
<keyword evidence="8" id="KW-0548">Nucleotidyltransferase</keyword>
<feature type="region of interest" description="Disordered" evidence="17">
    <location>
        <begin position="386"/>
        <end position="407"/>
    </location>
</feature>
<dbReference type="FunFam" id="3.30.1490.100:FF:000004">
    <property type="entry name" value="DNA polymerase IV"/>
    <property type="match status" value="1"/>
</dbReference>
<dbReference type="Gene3D" id="3.40.1170.60">
    <property type="match status" value="1"/>
</dbReference>
<keyword evidence="13" id="KW-0239">DNA-directed DNA polymerase</keyword>
<keyword evidence="12" id="KW-0460">Magnesium</keyword>
<comment type="cofactor">
    <cofactor evidence="1">
        <name>Mg(2+)</name>
        <dbReference type="ChEBI" id="CHEBI:18420"/>
    </cofactor>
</comment>
<dbReference type="InterPro" id="IPR043502">
    <property type="entry name" value="DNA/RNA_pol_sf"/>
</dbReference>
<accession>A0A381WZE0</accession>
<dbReference type="PANTHER" id="PTHR11076:SF33">
    <property type="entry name" value="DNA POLYMERASE KAPPA"/>
    <property type="match status" value="1"/>
</dbReference>
<dbReference type="GO" id="GO:0009432">
    <property type="term" value="P:SOS response"/>
    <property type="evidence" value="ECO:0007669"/>
    <property type="project" value="TreeGrafter"/>
</dbReference>
<dbReference type="GO" id="GO:0003684">
    <property type="term" value="F:damaged DNA binding"/>
    <property type="evidence" value="ECO:0007669"/>
    <property type="project" value="InterPro"/>
</dbReference>
<dbReference type="SUPFAM" id="SSF56672">
    <property type="entry name" value="DNA/RNA polymerases"/>
    <property type="match status" value="1"/>
</dbReference>
<dbReference type="SUPFAM" id="SSF100879">
    <property type="entry name" value="Lesion bypass DNA polymerase (Y-family), little finger domain"/>
    <property type="match status" value="1"/>
</dbReference>
<evidence type="ECO:0000256" key="17">
    <source>
        <dbReference type="SAM" id="MobiDB-lite"/>
    </source>
</evidence>
<reference evidence="19" key="1">
    <citation type="submission" date="2018-05" db="EMBL/GenBank/DDBJ databases">
        <authorList>
            <person name="Lanie J.A."/>
            <person name="Ng W.-L."/>
            <person name="Kazmierczak K.M."/>
            <person name="Andrzejewski T.M."/>
            <person name="Davidsen T.M."/>
            <person name="Wayne K.J."/>
            <person name="Tettelin H."/>
            <person name="Glass J.I."/>
            <person name="Rusch D."/>
            <person name="Podicherti R."/>
            <person name="Tsui H.-C.T."/>
            <person name="Winkler M.E."/>
        </authorList>
    </citation>
    <scope>NUCLEOTIDE SEQUENCE</scope>
</reference>
<dbReference type="InterPro" id="IPR053848">
    <property type="entry name" value="IMS_HHH_1"/>
</dbReference>
<dbReference type="CDD" id="cd03586">
    <property type="entry name" value="PolY_Pol_IV_kappa"/>
    <property type="match status" value="1"/>
</dbReference>
<protein>
    <recommendedName>
        <fullName evidence="4">DNA-directed DNA polymerase</fullName>
        <ecNumber evidence="4">2.7.7.7</ecNumber>
    </recommendedName>
</protein>
<name>A0A381WZE0_9ZZZZ</name>
<dbReference type="InterPro" id="IPR050116">
    <property type="entry name" value="DNA_polymerase-Y"/>
</dbReference>
<evidence type="ECO:0000256" key="11">
    <source>
        <dbReference type="ARBA" id="ARBA00022763"/>
    </source>
</evidence>
<comment type="catalytic activity">
    <reaction evidence="16">
        <text>DNA(n) + a 2'-deoxyribonucleoside 5'-triphosphate = DNA(n+1) + diphosphate</text>
        <dbReference type="Rhea" id="RHEA:22508"/>
        <dbReference type="Rhea" id="RHEA-COMP:17339"/>
        <dbReference type="Rhea" id="RHEA-COMP:17340"/>
        <dbReference type="ChEBI" id="CHEBI:33019"/>
        <dbReference type="ChEBI" id="CHEBI:61560"/>
        <dbReference type="ChEBI" id="CHEBI:173112"/>
        <dbReference type="EC" id="2.7.7.7"/>
    </reaction>
</comment>
<evidence type="ECO:0000256" key="7">
    <source>
        <dbReference type="ARBA" id="ARBA00022679"/>
    </source>
</evidence>
<dbReference type="GO" id="GO:0046872">
    <property type="term" value="F:metal ion binding"/>
    <property type="evidence" value="ECO:0007669"/>
    <property type="project" value="UniProtKB-KW"/>
</dbReference>
<proteinExistence type="inferred from homology"/>
<gene>
    <name evidence="19" type="ORF">METZ01_LOCUS110688</name>
</gene>
<keyword evidence="6" id="KW-0963">Cytoplasm</keyword>
<keyword evidence="11" id="KW-0227">DNA damage</keyword>
<dbReference type="GO" id="GO:0006260">
    <property type="term" value="P:DNA replication"/>
    <property type="evidence" value="ECO:0007669"/>
    <property type="project" value="UniProtKB-KW"/>
</dbReference>
<dbReference type="PROSITE" id="PS50173">
    <property type="entry name" value="UMUC"/>
    <property type="match status" value="1"/>
</dbReference>
<dbReference type="Gene3D" id="1.10.150.20">
    <property type="entry name" value="5' to 3' exonuclease, C-terminal subdomain"/>
    <property type="match status" value="1"/>
</dbReference>
<dbReference type="InterPro" id="IPR017961">
    <property type="entry name" value="DNA_pol_Y-fam_little_finger"/>
</dbReference>
<keyword evidence="7" id="KW-0808">Transferase</keyword>
<evidence type="ECO:0000256" key="10">
    <source>
        <dbReference type="ARBA" id="ARBA00022723"/>
    </source>
</evidence>
<dbReference type="InterPro" id="IPR043128">
    <property type="entry name" value="Rev_trsase/Diguanyl_cyclase"/>
</dbReference>
<dbReference type="NCBIfam" id="NF002677">
    <property type="entry name" value="PRK02406.1"/>
    <property type="match status" value="1"/>
</dbReference>
<feature type="domain" description="UmuC" evidence="18">
    <location>
        <begin position="1"/>
        <end position="186"/>
    </location>
</feature>
<dbReference type="AlphaFoldDB" id="A0A381WZE0"/>
<organism evidence="19">
    <name type="scientific">marine metagenome</name>
    <dbReference type="NCBI Taxonomy" id="408172"/>
    <lineage>
        <taxon>unclassified sequences</taxon>
        <taxon>metagenomes</taxon>
        <taxon>ecological metagenomes</taxon>
    </lineage>
</organism>
<evidence type="ECO:0000256" key="16">
    <source>
        <dbReference type="ARBA" id="ARBA00049244"/>
    </source>
</evidence>
<dbReference type="InterPro" id="IPR022880">
    <property type="entry name" value="DNApol_IV"/>
</dbReference>
<keyword evidence="5" id="KW-0515">Mutator protein</keyword>
<comment type="subcellular location">
    <subcellularLocation>
        <location evidence="2">Cytoplasm</location>
    </subcellularLocation>
</comment>